<evidence type="ECO:0000256" key="1">
    <source>
        <dbReference type="ARBA" id="ARBA00004123"/>
    </source>
</evidence>
<evidence type="ECO:0000313" key="8">
    <source>
        <dbReference type="Proteomes" id="UP000306102"/>
    </source>
</evidence>
<evidence type="ECO:0000256" key="3">
    <source>
        <dbReference type="ARBA" id="ARBA00023125"/>
    </source>
</evidence>
<dbReference type="Proteomes" id="UP000306102">
    <property type="component" value="Unassembled WGS sequence"/>
</dbReference>
<keyword evidence="5" id="KW-0539">Nucleus</keyword>
<evidence type="ECO:0000313" key="7">
    <source>
        <dbReference type="EMBL" id="THF98867.1"/>
    </source>
</evidence>
<dbReference type="Pfam" id="PF00010">
    <property type="entry name" value="HLH"/>
    <property type="match status" value="1"/>
</dbReference>
<reference evidence="7 8" key="1">
    <citation type="journal article" date="2018" name="Proc. Natl. Acad. Sci. U.S.A.">
        <title>Draft genome sequence of Camellia sinensis var. sinensis provides insights into the evolution of the tea genome and tea quality.</title>
        <authorList>
            <person name="Wei C."/>
            <person name="Yang H."/>
            <person name="Wang S."/>
            <person name="Zhao J."/>
            <person name="Liu C."/>
            <person name="Gao L."/>
            <person name="Xia E."/>
            <person name="Lu Y."/>
            <person name="Tai Y."/>
            <person name="She G."/>
            <person name="Sun J."/>
            <person name="Cao H."/>
            <person name="Tong W."/>
            <person name="Gao Q."/>
            <person name="Li Y."/>
            <person name="Deng W."/>
            <person name="Jiang X."/>
            <person name="Wang W."/>
            <person name="Chen Q."/>
            <person name="Zhang S."/>
            <person name="Li H."/>
            <person name="Wu J."/>
            <person name="Wang P."/>
            <person name="Li P."/>
            <person name="Shi C."/>
            <person name="Zheng F."/>
            <person name="Jian J."/>
            <person name="Huang B."/>
            <person name="Shan D."/>
            <person name="Shi M."/>
            <person name="Fang C."/>
            <person name="Yue Y."/>
            <person name="Li F."/>
            <person name="Li D."/>
            <person name="Wei S."/>
            <person name="Han B."/>
            <person name="Jiang C."/>
            <person name="Yin Y."/>
            <person name="Xia T."/>
            <person name="Zhang Z."/>
            <person name="Bennetzen J.L."/>
            <person name="Zhao S."/>
            <person name="Wan X."/>
        </authorList>
    </citation>
    <scope>NUCLEOTIDE SEQUENCE [LARGE SCALE GENOMIC DNA]</scope>
    <source>
        <strain evidence="8">cv. Shuchazao</strain>
        <tissue evidence="7">Leaf</tissue>
    </source>
</reference>
<sequence>MFDDVQIDRWFTSIESARVLSCDGLVNKSWVHEFFCDIHNISLDDSLFDSFVQDNTFTFSIEFLAQYLHIERPVECDYPADMRGSHDPIDFNLVAYSLLGVPHFWDQGYFLYCISQNLSIDLPLVIFHHMQGIFSGKKKLGLPYGSLLTTIHSFHDASAKLDNNIVDIGLPISKWTVSLCNAHVRWRAGRVLGRHGVWEVLLLLVQLLRGSSLLVYQPKGSMTRLFRTSWFIDLNIGRYATPDSRYVSADTTDTDTSRSIPLRYPIPRFRTMSWFKCKPLSLPFRIRCGDVWLIWRLALIALTGLLPLFGEEGGTDIRRVIEGEREGKGVARVKERGKDKGCSCGRDMIDGWEWQGRGCKEMDNSGGFSENWGGGSMSLSQSLVLDREGGELVKTPPVRVGKKSGASEEKVMAALKSHSEAERRRRERINAHLATLRGLVPCTEKMDKATLLAEVISQVKQLKKTATESSKGLIIPMDADEVRVEPEPNTEGDKNISLRVSLCCDYRPELLSELKQALDALHLNMVKADISTLGSRVKNVLVFTSRKDTNGDNAEACQLLVNSVHRALSSIIDKGAATTEYSPRTTLPNKRRRISLFDSLSSSSQE</sequence>
<gene>
    <name evidence="7" type="ORF">TEA_009834</name>
</gene>
<dbReference type="PROSITE" id="PS50888">
    <property type="entry name" value="BHLH"/>
    <property type="match status" value="1"/>
</dbReference>
<dbReference type="GO" id="GO:0005634">
    <property type="term" value="C:nucleus"/>
    <property type="evidence" value="ECO:0007669"/>
    <property type="project" value="UniProtKB-SubCell"/>
</dbReference>
<evidence type="ECO:0000256" key="2">
    <source>
        <dbReference type="ARBA" id="ARBA00023015"/>
    </source>
</evidence>
<comment type="caution">
    <text evidence="7">The sequence shown here is derived from an EMBL/GenBank/DDBJ whole genome shotgun (WGS) entry which is preliminary data.</text>
</comment>
<dbReference type="SMART" id="SM00353">
    <property type="entry name" value="HLH"/>
    <property type="match status" value="1"/>
</dbReference>
<accession>A0A4S4D8V9</accession>
<dbReference type="PANTHER" id="PTHR45844:SF9">
    <property type="entry name" value="OS09G0463900 PROTEIN"/>
    <property type="match status" value="1"/>
</dbReference>
<organism evidence="7 8">
    <name type="scientific">Camellia sinensis var. sinensis</name>
    <name type="common">China tea</name>
    <dbReference type="NCBI Taxonomy" id="542762"/>
    <lineage>
        <taxon>Eukaryota</taxon>
        <taxon>Viridiplantae</taxon>
        <taxon>Streptophyta</taxon>
        <taxon>Embryophyta</taxon>
        <taxon>Tracheophyta</taxon>
        <taxon>Spermatophyta</taxon>
        <taxon>Magnoliopsida</taxon>
        <taxon>eudicotyledons</taxon>
        <taxon>Gunneridae</taxon>
        <taxon>Pentapetalae</taxon>
        <taxon>asterids</taxon>
        <taxon>Ericales</taxon>
        <taxon>Theaceae</taxon>
        <taxon>Camellia</taxon>
    </lineage>
</organism>
<dbReference type="STRING" id="542762.A0A4S4D8V9"/>
<dbReference type="InterPro" id="IPR036638">
    <property type="entry name" value="HLH_DNA-bd_sf"/>
</dbReference>
<protein>
    <recommendedName>
        <fullName evidence="6">BHLH domain-containing protein</fullName>
    </recommendedName>
</protein>
<dbReference type="GO" id="GO:0003700">
    <property type="term" value="F:DNA-binding transcription factor activity"/>
    <property type="evidence" value="ECO:0007669"/>
    <property type="project" value="InterPro"/>
</dbReference>
<dbReference type="CDD" id="cd04873">
    <property type="entry name" value="ACT_UUR-ACR-like"/>
    <property type="match status" value="1"/>
</dbReference>
<dbReference type="Gene3D" id="4.10.280.10">
    <property type="entry name" value="Helix-loop-helix DNA-binding domain"/>
    <property type="match status" value="1"/>
</dbReference>
<dbReference type="EMBL" id="SDRB02012127">
    <property type="protein sequence ID" value="THF98867.1"/>
    <property type="molecule type" value="Genomic_DNA"/>
</dbReference>
<feature type="domain" description="BHLH" evidence="6">
    <location>
        <begin position="413"/>
        <end position="462"/>
    </location>
</feature>
<keyword evidence="4" id="KW-0804">Transcription</keyword>
<dbReference type="SUPFAM" id="SSF47459">
    <property type="entry name" value="HLH, helix-loop-helix DNA-binding domain"/>
    <property type="match status" value="1"/>
</dbReference>
<dbReference type="GO" id="GO:0046983">
    <property type="term" value="F:protein dimerization activity"/>
    <property type="evidence" value="ECO:0007669"/>
    <property type="project" value="InterPro"/>
</dbReference>
<comment type="subcellular location">
    <subcellularLocation>
        <location evidence="1">Nucleus</location>
    </subcellularLocation>
</comment>
<keyword evidence="8" id="KW-1185">Reference proteome</keyword>
<keyword evidence="2" id="KW-0805">Transcription regulation</keyword>
<name>A0A4S4D8V9_CAMSN</name>
<dbReference type="AlphaFoldDB" id="A0A4S4D8V9"/>
<dbReference type="PANTHER" id="PTHR45844">
    <property type="entry name" value="TRANSCRIPTION FACTOR BHLH30"/>
    <property type="match status" value="1"/>
</dbReference>
<dbReference type="InterPro" id="IPR011598">
    <property type="entry name" value="bHLH_dom"/>
</dbReference>
<evidence type="ECO:0000256" key="4">
    <source>
        <dbReference type="ARBA" id="ARBA00023163"/>
    </source>
</evidence>
<proteinExistence type="predicted"/>
<dbReference type="InterPro" id="IPR045847">
    <property type="entry name" value="AIG1-like"/>
</dbReference>
<dbReference type="GO" id="GO:0003677">
    <property type="term" value="F:DNA binding"/>
    <property type="evidence" value="ECO:0007669"/>
    <property type="project" value="UniProtKB-KW"/>
</dbReference>
<evidence type="ECO:0000256" key="5">
    <source>
        <dbReference type="ARBA" id="ARBA00023242"/>
    </source>
</evidence>
<keyword evidence="3" id="KW-0238">DNA-binding</keyword>
<evidence type="ECO:0000259" key="6">
    <source>
        <dbReference type="PROSITE" id="PS50888"/>
    </source>
</evidence>